<feature type="transmembrane region" description="Helical" evidence="1">
    <location>
        <begin position="32"/>
        <end position="52"/>
    </location>
</feature>
<organism evidence="3 4">
    <name type="scientific">Pseudoclavibacter terrae</name>
    <dbReference type="NCBI Taxonomy" id="1530195"/>
    <lineage>
        <taxon>Bacteria</taxon>
        <taxon>Bacillati</taxon>
        <taxon>Actinomycetota</taxon>
        <taxon>Actinomycetes</taxon>
        <taxon>Micrococcales</taxon>
        <taxon>Microbacteriaceae</taxon>
        <taxon>Pseudoclavibacter</taxon>
    </lineage>
</organism>
<evidence type="ECO:0000259" key="2">
    <source>
        <dbReference type="Pfam" id="PF01882"/>
    </source>
</evidence>
<keyword evidence="1" id="KW-1133">Transmembrane helix</keyword>
<sequence length="435" mass="47877">MVVSGRLVLLTAVGAVPVVLFGQTAESAYVTLAIWLLFVLLASIADVLLAGAPRQVEIERDLPARVRLGEDAVSRVAITNRGSRTLRLQVRDGWEPTAGATQHRPRLDVPSGERRVAEFPLRPSRRGDRRSELVTLRSWGPMGLAARQVSLADRGVLRVLPPFNSRKHLPSRLARLRELDGATRLMVRGQGTEFDSLREYVRGDDVRSIDWRATARRQDLVVRTWRPERDRRVVIVIDTGRTSAARVADETRLDTAIESALLLAALATRAGDRVDVVAWDRRVRARIQGVSGAELLSRMVESLADVEPELIATDWRAIPGLVRGVTTHRSLVVILSTLETAGTLEPVIAALPQLASKHVVVLGSVLNPDVHEVALRRDTREQTYAASAAERALLDQERVRQTVRRLGGDTVTGTPSTLPPAIADHYIELKATGRL</sequence>
<evidence type="ECO:0000256" key="1">
    <source>
        <dbReference type="SAM" id="Phobius"/>
    </source>
</evidence>
<keyword evidence="1" id="KW-0812">Transmembrane</keyword>
<protein>
    <submittedName>
        <fullName evidence="3">DUF58 domain-containing protein</fullName>
    </submittedName>
</protein>
<keyword evidence="1" id="KW-0472">Membrane</keyword>
<keyword evidence="4" id="KW-1185">Reference proteome</keyword>
<accession>A0A7J5AYP3</accession>
<proteinExistence type="predicted"/>
<evidence type="ECO:0000313" key="4">
    <source>
        <dbReference type="Proteomes" id="UP000490386"/>
    </source>
</evidence>
<evidence type="ECO:0000313" key="3">
    <source>
        <dbReference type="EMBL" id="KAB1636665.1"/>
    </source>
</evidence>
<dbReference type="InterPro" id="IPR002881">
    <property type="entry name" value="DUF58"/>
</dbReference>
<dbReference type="Proteomes" id="UP000490386">
    <property type="component" value="Unassembled WGS sequence"/>
</dbReference>
<dbReference type="AlphaFoldDB" id="A0A7J5AYP3"/>
<dbReference type="PANTHER" id="PTHR33608">
    <property type="entry name" value="BLL2464 PROTEIN"/>
    <property type="match status" value="1"/>
</dbReference>
<dbReference type="OrthoDB" id="845740at2"/>
<reference evidence="3 4" key="1">
    <citation type="submission" date="2019-09" db="EMBL/GenBank/DDBJ databases">
        <title>Phylogeny of genus Pseudoclavibacter and closely related genus.</title>
        <authorList>
            <person name="Li Y."/>
        </authorList>
    </citation>
    <scope>NUCLEOTIDE SEQUENCE [LARGE SCALE GENOMIC DNA]</scope>
    <source>
        <strain evidence="3 4">THG-MD12</strain>
    </source>
</reference>
<dbReference type="RefSeq" id="WP_151424401.1">
    <property type="nucleotide sequence ID" value="NZ_WBJX01000005.1"/>
</dbReference>
<comment type="caution">
    <text evidence="3">The sequence shown here is derived from an EMBL/GenBank/DDBJ whole genome shotgun (WGS) entry which is preliminary data.</text>
</comment>
<dbReference type="Pfam" id="PF01882">
    <property type="entry name" value="DUF58"/>
    <property type="match status" value="1"/>
</dbReference>
<feature type="domain" description="DUF58" evidence="2">
    <location>
        <begin position="197"/>
        <end position="369"/>
    </location>
</feature>
<name>A0A7J5AYP3_9MICO</name>
<dbReference type="PANTHER" id="PTHR33608:SF3">
    <property type="entry name" value="SLR2013 PROTEIN"/>
    <property type="match status" value="1"/>
</dbReference>
<gene>
    <name evidence="3" type="ORF">F8O03_13865</name>
</gene>
<dbReference type="EMBL" id="WBJX01000005">
    <property type="protein sequence ID" value="KAB1636665.1"/>
    <property type="molecule type" value="Genomic_DNA"/>
</dbReference>